<comment type="caution">
    <text evidence="7">The sequence shown here is derived from an EMBL/GenBank/DDBJ whole genome shotgun (WGS) entry which is preliminary data.</text>
</comment>
<dbReference type="AlphaFoldDB" id="A0A418WWG6"/>
<feature type="domain" description="FAD-binding" evidence="6">
    <location>
        <begin position="5"/>
        <end position="348"/>
    </location>
</feature>
<evidence type="ECO:0000256" key="3">
    <source>
        <dbReference type="ARBA" id="ARBA00022827"/>
    </source>
</evidence>
<dbReference type="InterPro" id="IPR050493">
    <property type="entry name" value="FAD-dep_Monooxygenase_BioMet"/>
</dbReference>
<dbReference type="OrthoDB" id="9782160at2"/>
<dbReference type="GO" id="GO:0004497">
    <property type="term" value="F:monooxygenase activity"/>
    <property type="evidence" value="ECO:0007669"/>
    <property type="project" value="UniProtKB-KW"/>
</dbReference>
<comment type="cofactor">
    <cofactor evidence="1">
        <name>FAD</name>
        <dbReference type="ChEBI" id="CHEBI:57692"/>
    </cofactor>
</comment>
<evidence type="ECO:0000313" key="7">
    <source>
        <dbReference type="EMBL" id="RJF96939.1"/>
    </source>
</evidence>
<dbReference type="InterPro" id="IPR036188">
    <property type="entry name" value="FAD/NAD-bd_sf"/>
</dbReference>
<protein>
    <submittedName>
        <fullName evidence="7">FAD-binding protein</fullName>
    </submittedName>
</protein>
<accession>A0A418WWG6</accession>
<proteinExistence type="predicted"/>
<dbReference type="SUPFAM" id="SSF51905">
    <property type="entry name" value="FAD/NAD(P)-binding domain"/>
    <property type="match status" value="1"/>
</dbReference>
<evidence type="ECO:0000313" key="8">
    <source>
        <dbReference type="Proteomes" id="UP000285190"/>
    </source>
</evidence>
<dbReference type="EMBL" id="QYUN01000003">
    <property type="protein sequence ID" value="RJF96939.1"/>
    <property type="molecule type" value="Genomic_DNA"/>
</dbReference>
<evidence type="ECO:0000256" key="4">
    <source>
        <dbReference type="ARBA" id="ARBA00023002"/>
    </source>
</evidence>
<dbReference type="RefSeq" id="WP_119743076.1">
    <property type="nucleotide sequence ID" value="NZ_QYUN01000003.1"/>
</dbReference>
<dbReference type="Pfam" id="PF01494">
    <property type="entry name" value="FAD_binding_3"/>
    <property type="match status" value="1"/>
</dbReference>
<evidence type="ECO:0000256" key="5">
    <source>
        <dbReference type="ARBA" id="ARBA00023033"/>
    </source>
</evidence>
<evidence type="ECO:0000256" key="2">
    <source>
        <dbReference type="ARBA" id="ARBA00022630"/>
    </source>
</evidence>
<dbReference type="Proteomes" id="UP000285190">
    <property type="component" value="Unassembled WGS sequence"/>
</dbReference>
<dbReference type="PRINTS" id="PR00420">
    <property type="entry name" value="RNGMNOXGNASE"/>
</dbReference>
<dbReference type="Gene3D" id="3.50.50.60">
    <property type="entry name" value="FAD/NAD(P)-binding domain"/>
    <property type="match status" value="1"/>
</dbReference>
<dbReference type="PANTHER" id="PTHR13789:SF318">
    <property type="entry name" value="GERANYLGERANYL DIPHOSPHATE REDUCTASE"/>
    <property type="match status" value="1"/>
</dbReference>
<evidence type="ECO:0000259" key="6">
    <source>
        <dbReference type="Pfam" id="PF01494"/>
    </source>
</evidence>
<dbReference type="PANTHER" id="PTHR13789">
    <property type="entry name" value="MONOOXYGENASE"/>
    <property type="match status" value="1"/>
</dbReference>
<organism evidence="7 8">
    <name type="scientific">Noviherbaspirillum cavernae</name>
    <dbReference type="NCBI Taxonomy" id="2320862"/>
    <lineage>
        <taxon>Bacteria</taxon>
        <taxon>Pseudomonadati</taxon>
        <taxon>Pseudomonadota</taxon>
        <taxon>Betaproteobacteria</taxon>
        <taxon>Burkholderiales</taxon>
        <taxon>Oxalobacteraceae</taxon>
        <taxon>Noviherbaspirillum</taxon>
    </lineage>
</organism>
<evidence type="ECO:0000256" key="1">
    <source>
        <dbReference type="ARBA" id="ARBA00001974"/>
    </source>
</evidence>
<keyword evidence="5" id="KW-0503">Monooxygenase</keyword>
<sequence length="384" mass="41706">MASLKIGVVGAGIGGLTAAIALHRAGHDVVVFEQAKGFFRVGADINLTPNAVGALDALGEKVKAGIRRTAARPTHRLSRTWDTGVETSRLVMGNEAEEKYGSPQLTIHRADLLAALAEDFPLERVLFDKRAEAITQDDSGVDITFVDGSTYHVDVLIGADGIHSAVRTSMFGKENPRFTGVVAFRAVVPASKVANVPNLQAFTKWWGPNPQSQIVTFPLNRGEDIFIFATIGQDSWHLESWTTPGKVSELRELYADFHHDARALLDACDEVLKSALYERDPLPAWSKGQMTLLGDACHPMLPFMAQGAGMAIEDAVVLGRALASVKTAAEVPAALKRYEDTRRERTSKIQLGSRGNEWMKEGGNADWVYGYQAWNVSVDGEAHA</sequence>
<keyword evidence="8" id="KW-1185">Reference proteome</keyword>
<gene>
    <name evidence="7" type="ORF">D3870_21490</name>
</gene>
<reference evidence="7 8" key="1">
    <citation type="submission" date="2018-09" db="EMBL/GenBank/DDBJ databases">
        <authorList>
            <person name="Zhu H."/>
        </authorList>
    </citation>
    <scope>NUCLEOTIDE SEQUENCE [LARGE SCALE GENOMIC DNA]</scope>
    <source>
        <strain evidence="7 8">K2R10-39</strain>
    </source>
</reference>
<dbReference type="GO" id="GO:0071949">
    <property type="term" value="F:FAD binding"/>
    <property type="evidence" value="ECO:0007669"/>
    <property type="project" value="InterPro"/>
</dbReference>
<name>A0A418WWG6_9BURK</name>
<keyword evidence="2" id="KW-0285">Flavoprotein</keyword>
<keyword evidence="4" id="KW-0560">Oxidoreductase</keyword>
<dbReference type="InterPro" id="IPR002938">
    <property type="entry name" value="FAD-bd"/>
</dbReference>
<keyword evidence="3" id="KW-0274">FAD</keyword>
<dbReference type="SUPFAM" id="SSF54373">
    <property type="entry name" value="FAD-linked reductases, C-terminal domain"/>
    <property type="match status" value="1"/>
</dbReference>